<protein>
    <submittedName>
        <fullName evidence="1">Uncharacterized protein</fullName>
    </submittedName>
</protein>
<sequence length="1159" mass="125286">MATPPPRRSGTDLATAPVPFSYAQAAKGLSTAASAAAPSKSTTGTITPSKDASLAVSTAPATSALSWADDTEADDLPPQKPSISRETQVNGAPVSSKQVIVQQTSAASSVSSPELGTSSSSTIAKDDDVSSIQNTSSESTWENKSQASTSVDKSAEAGEKTADKFKGKDLDRSTFKPLQEAPVPVVNIWKQRADDLAAKAKAAQKPALPKSVPATPAPATPNGVAQGPNGIAARKSKGVITADSADVKEKGSPSESRVKAREDDRTVQARRETKTEADTEKFRKGGKGRTSEKDVKPVTNVLPLPPARDQESWPTPDSAIDEDKKKAQEKGEKGEKERNPSTSSRSHGKQEWVTVPYTPNVIFNTPLPNTAPGRRGGRGGGRGGAQSGGRGSTYGTANGGGNSEKDLPTPATMPSGDQLKRGRPDGPTGRDSSPVKGKRTVSAGSASLKDTKSPALSGEKLSKAVPSSDMETPSRRASVMTEPTSGSQLPGQNNTFPRPYPSSRPNKGRRGELLSQSDKRKDADLVSPTKDAMFSYNRQISSATQTDAPEEAERRSSTFSDGQNGQPKGGPTERRPYGSFSLRDRVRGAPRGGRANYQNSHQFANGHIPPLQSPSTFPLPRSPTSFHPDQAAFFPNAPSHGRNYRGNGPRSQSVTTENIYGRVPGYSGGPQDIAPISTYMGAMYDYPVMQPMSAMPFSPYSVNQYTLVSMVTTQLEYYFSVENLCKDIFLRKQMDSKGFVFLSVIAEFNRIKQLTTDMELIKFVCYQSSVIEFRVGKDGKDRLRRREGWEQWVLAKSERASSAQNDGPEELHNPPIPHPAGFDPGMPRYTEISAVSPTGPIPLPSDGGYPGTNGIHPGGSLNAPLAQAESIPNGQVVDGLNDSITANGQPNEVSTRTVTGEPDSFSDEQVETLSIIVRKQDQPSAPTLPPSATRTFSNGSIDSRSGVSDEAERLSSRLSSLKVNGTGPSQGVDKVQDEPRRTSSPFSPSSASAMNPVRLFWVKGKEGPVESLPLDSTYESYTHLRSKALDQRQNALPGTCPYDMDVLYQFWSHFLIRNFNTQMYNEFRHFAFEDVTQKMSDVGLRNLIKYYGESLSSSQSLIRERVARHYVDLVRSEDENQRPAFRQLRSAWRNGALNLRNRKRIGDFLDEELKGSLEQ</sequence>
<gene>
    <name evidence="1" type="ORF">BDR25DRAFT_19161</name>
</gene>
<accession>A0ACB6R103</accession>
<keyword evidence="2" id="KW-1185">Reference proteome</keyword>
<dbReference type="EMBL" id="MU003503">
    <property type="protein sequence ID" value="KAF2472197.1"/>
    <property type="molecule type" value="Genomic_DNA"/>
</dbReference>
<evidence type="ECO:0000313" key="1">
    <source>
        <dbReference type="EMBL" id="KAF2472197.1"/>
    </source>
</evidence>
<organism evidence="1 2">
    <name type="scientific">Lindgomyces ingoldianus</name>
    <dbReference type="NCBI Taxonomy" id="673940"/>
    <lineage>
        <taxon>Eukaryota</taxon>
        <taxon>Fungi</taxon>
        <taxon>Dikarya</taxon>
        <taxon>Ascomycota</taxon>
        <taxon>Pezizomycotina</taxon>
        <taxon>Dothideomycetes</taxon>
        <taxon>Pleosporomycetidae</taxon>
        <taxon>Pleosporales</taxon>
        <taxon>Lindgomycetaceae</taxon>
        <taxon>Lindgomyces</taxon>
    </lineage>
</organism>
<name>A0ACB6R103_9PLEO</name>
<reference evidence="1" key="1">
    <citation type="journal article" date="2020" name="Stud. Mycol.">
        <title>101 Dothideomycetes genomes: a test case for predicting lifestyles and emergence of pathogens.</title>
        <authorList>
            <person name="Haridas S."/>
            <person name="Albert R."/>
            <person name="Binder M."/>
            <person name="Bloem J."/>
            <person name="Labutti K."/>
            <person name="Salamov A."/>
            <person name="Andreopoulos B."/>
            <person name="Baker S."/>
            <person name="Barry K."/>
            <person name="Bills G."/>
            <person name="Bluhm B."/>
            <person name="Cannon C."/>
            <person name="Castanera R."/>
            <person name="Culley D."/>
            <person name="Daum C."/>
            <person name="Ezra D."/>
            <person name="Gonzalez J."/>
            <person name="Henrissat B."/>
            <person name="Kuo A."/>
            <person name="Liang C."/>
            <person name="Lipzen A."/>
            <person name="Lutzoni F."/>
            <person name="Magnuson J."/>
            <person name="Mondo S."/>
            <person name="Nolan M."/>
            <person name="Ohm R."/>
            <person name="Pangilinan J."/>
            <person name="Park H.-J."/>
            <person name="Ramirez L."/>
            <person name="Alfaro M."/>
            <person name="Sun H."/>
            <person name="Tritt A."/>
            <person name="Yoshinaga Y."/>
            <person name="Zwiers L.-H."/>
            <person name="Turgeon B."/>
            <person name="Goodwin S."/>
            <person name="Spatafora J."/>
            <person name="Crous P."/>
            <person name="Grigoriev I."/>
        </authorList>
    </citation>
    <scope>NUCLEOTIDE SEQUENCE</scope>
    <source>
        <strain evidence="1">ATCC 200398</strain>
    </source>
</reference>
<proteinExistence type="predicted"/>
<evidence type="ECO:0000313" key="2">
    <source>
        <dbReference type="Proteomes" id="UP000799755"/>
    </source>
</evidence>
<comment type="caution">
    <text evidence="1">The sequence shown here is derived from an EMBL/GenBank/DDBJ whole genome shotgun (WGS) entry which is preliminary data.</text>
</comment>
<dbReference type="Proteomes" id="UP000799755">
    <property type="component" value="Unassembled WGS sequence"/>
</dbReference>